<proteinExistence type="predicted"/>
<feature type="transmembrane region" description="Helical" evidence="1">
    <location>
        <begin position="15"/>
        <end position="34"/>
    </location>
</feature>
<dbReference type="Proteomes" id="UP000501408">
    <property type="component" value="Chromosome 1"/>
</dbReference>
<evidence type="ECO:0000313" key="2">
    <source>
        <dbReference type="EMBL" id="QIR06505.1"/>
    </source>
</evidence>
<organism evidence="2 3">
    <name type="scientific">Salinivibrio costicola</name>
    <name type="common">Vibrio costicola</name>
    <dbReference type="NCBI Taxonomy" id="51367"/>
    <lineage>
        <taxon>Bacteria</taxon>
        <taxon>Pseudomonadati</taxon>
        <taxon>Pseudomonadota</taxon>
        <taxon>Gammaproteobacteria</taxon>
        <taxon>Vibrionales</taxon>
        <taxon>Vibrionaceae</taxon>
        <taxon>Salinivibrio</taxon>
    </lineage>
</organism>
<reference evidence="2 3" key="1">
    <citation type="submission" date="2020-03" db="EMBL/GenBank/DDBJ databases">
        <title>Genome mining reveals the biosynthetic pathways of PHA and ectoines of the halophilic strain Salinivibrio costicola M318 isolated from fermented shrimp paste.</title>
        <authorList>
            <person name="Doan T.V."/>
            <person name="Tran L.T."/>
            <person name="Trieu T.A."/>
            <person name="Nguyen Q.V."/>
            <person name="Quach T.N."/>
            <person name="Phi T.Q."/>
            <person name="Kumar S."/>
        </authorList>
    </citation>
    <scope>NUCLEOTIDE SEQUENCE [LARGE SCALE GENOMIC DNA]</scope>
    <source>
        <strain evidence="2 3">M318</strain>
    </source>
</reference>
<evidence type="ECO:0000313" key="3">
    <source>
        <dbReference type="Proteomes" id="UP000501408"/>
    </source>
</evidence>
<keyword evidence="1" id="KW-0812">Transmembrane</keyword>
<feature type="transmembrane region" description="Helical" evidence="1">
    <location>
        <begin position="234"/>
        <end position="255"/>
    </location>
</feature>
<feature type="transmembrane region" description="Helical" evidence="1">
    <location>
        <begin position="97"/>
        <end position="126"/>
    </location>
</feature>
<gene>
    <name evidence="2" type="ORF">HBA18_09085</name>
</gene>
<feature type="transmembrane region" description="Helical" evidence="1">
    <location>
        <begin position="138"/>
        <end position="157"/>
    </location>
</feature>
<sequence>MSFAFSSLPIELNTFFRSVAFACFLQAFFVYISFFSESYRIFLSGILVETSNIPITYSKRVPGFSNSSGSLLSLLLSFGVFFFMCLFVNNSSRHYKLVFFTCAVFVATSCLFVGKLGLFLSAYFIFATLFFQSKYFRYVIFLVALFSVPASLAYYIYNSPSSVIESNAVSLEGFEYALNRSFSIFSSEGDSTIKALLKMPIPNLDINTTLGHGYFIDASGRNVTGSDVGYVQSYYSLGLIFSLIFYVSLFCYLFYKILGVQNLTLRNMAFVFFFPLFVVELKEPFITKLGYVFLLLTYLFLCDKDKNSVENI</sequence>
<evidence type="ECO:0000256" key="1">
    <source>
        <dbReference type="SAM" id="Phobius"/>
    </source>
</evidence>
<dbReference type="RefSeq" id="WP_167314632.1">
    <property type="nucleotide sequence ID" value="NZ_CP050266.1"/>
</dbReference>
<accession>A0ABX6K4N6</accession>
<keyword evidence="3" id="KW-1185">Reference proteome</keyword>
<evidence type="ECO:0008006" key="4">
    <source>
        <dbReference type="Google" id="ProtNLM"/>
    </source>
</evidence>
<feature type="transmembrane region" description="Helical" evidence="1">
    <location>
        <begin position="285"/>
        <end position="302"/>
    </location>
</feature>
<feature type="transmembrane region" description="Helical" evidence="1">
    <location>
        <begin position="262"/>
        <end position="279"/>
    </location>
</feature>
<protein>
    <recommendedName>
        <fullName evidence="4">O-antigen polymerase</fullName>
    </recommendedName>
</protein>
<keyword evidence="1" id="KW-0472">Membrane</keyword>
<name>A0ABX6K4N6_SALCS</name>
<keyword evidence="1" id="KW-1133">Transmembrane helix</keyword>
<dbReference type="EMBL" id="CP050266">
    <property type="protein sequence ID" value="QIR06505.1"/>
    <property type="molecule type" value="Genomic_DNA"/>
</dbReference>
<feature type="transmembrane region" description="Helical" evidence="1">
    <location>
        <begin position="69"/>
        <end position="91"/>
    </location>
</feature>